<proteinExistence type="inferred from homology"/>
<feature type="domain" description="ABC transmembrane type-1" evidence="10">
    <location>
        <begin position="78"/>
        <end position="266"/>
    </location>
</feature>
<dbReference type="RefSeq" id="WP_048463620.1">
    <property type="nucleotide sequence ID" value="NZ_JBNTQU010000071.1"/>
</dbReference>
<gene>
    <name evidence="11" type="ORF">VP06_10000</name>
</gene>
<dbReference type="GO" id="GO:0055085">
    <property type="term" value="P:transmembrane transport"/>
    <property type="evidence" value="ECO:0007669"/>
    <property type="project" value="InterPro"/>
</dbReference>
<evidence type="ECO:0000313" key="12">
    <source>
        <dbReference type="Proteomes" id="UP000035929"/>
    </source>
</evidence>
<dbReference type="GO" id="GO:0015031">
    <property type="term" value="P:protein transport"/>
    <property type="evidence" value="ECO:0007669"/>
    <property type="project" value="UniProtKB-KW"/>
</dbReference>
<keyword evidence="8 9" id="KW-0472">Membrane</keyword>
<dbReference type="Gene3D" id="1.10.3720.10">
    <property type="entry name" value="MetI-like"/>
    <property type="match status" value="1"/>
</dbReference>
<evidence type="ECO:0000256" key="8">
    <source>
        <dbReference type="ARBA" id="ARBA00023136"/>
    </source>
</evidence>
<dbReference type="InterPro" id="IPR035906">
    <property type="entry name" value="MetI-like_sf"/>
</dbReference>
<evidence type="ECO:0000313" key="11">
    <source>
        <dbReference type="EMBL" id="KMO36308.1"/>
    </source>
</evidence>
<evidence type="ECO:0000256" key="1">
    <source>
        <dbReference type="ARBA" id="ARBA00004651"/>
    </source>
</evidence>
<name>A0A0J6SSF5_9HYPH</name>
<feature type="transmembrane region" description="Helical" evidence="9">
    <location>
        <begin position="80"/>
        <end position="106"/>
    </location>
</feature>
<evidence type="ECO:0000256" key="5">
    <source>
        <dbReference type="ARBA" id="ARBA00022856"/>
    </source>
</evidence>
<dbReference type="EMBL" id="LABX01000071">
    <property type="protein sequence ID" value="KMO36308.1"/>
    <property type="molecule type" value="Genomic_DNA"/>
</dbReference>
<organism evidence="11 12">
    <name type="scientific">Methylobacterium aquaticum</name>
    <dbReference type="NCBI Taxonomy" id="270351"/>
    <lineage>
        <taxon>Bacteria</taxon>
        <taxon>Pseudomonadati</taxon>
        <taxon>Pseudomonadota</taxon>
        <taxon>Alphaproteobacteria</taxon>
        <taxon>Hyphomicrobiales</taxon>
        <taxon>Methylobacteriaceae</taxon>
        <taxon>Methylobacterium</taxon>
    </lineage>
</organism>
<keyword evidence="4 9" id="KW-0812">Transmembrane</keyword>
<comment type="caution">
    <text evidence="11">The sequence shown here is derived from an EMBL/GenBank/DDBJ whole genome shotgun (WGS) entry which is preliminary data.</text>
</comment>
<keyword evidence="6" id="KW-0653">Protein transport</keyword>
<reference evidence="11 12" key="1">
    <citation type="submission" date="2015-03" db="EMBL/GenBank/DDBJ databases">
        <title>Genome sequencing of Methylobacterium aquaticum DSM16371 type strain.</title>
        <authorList>
            <person name="Chaudhry V."/>
            <person name="Patil P.B."/>
        </authorList>
    </citation>
    <scope>NUCLEOTIDE SEQUENCE [LARGE SCALE GENOMIC DNA]</scope>
    <source>
        <strain evidence="11 12">DSM 16371</strain>
    </source>
</reference>
<dbReference type="InterPro" id="IPR025966">
    <property type="entry name" value="OppC_N"/>
</dbReference>
<dbReference type="InterPro" id="IPR000515">
    <property type="entry name" value="MetI-like"/>
</dbReference>
<dbReference type="Pfam" id="PF00528">
    <property type="entry name" value="BPD_transp_1"/>
    <property type="match status" value="1"/>
</dbReference>
<keyword evidence="7 9" id="KW-1133">Transmembrane helix</keyword>
<feature type="transmembrane region" description="Helical" evidence="9">
    <location>
        <begin position="200"/>
        <end position="223"/>
    </location>
</feature>
<dbReference type="Pfam" id="PF12911">
    <property type="entry name" value="OppC_N"/>
    <property type="match status" value="1"/>
</dbReference>
<dbReference type="AlphaFoldDB" id="A0A0J6SSF5"/>
<dbReference type="Proteomes" id="UP000035929">
    <property type="component" value="Unassembled WGS sequence"/>
</dbReference>
<evidence type="ECO:0000256" key="3">
    <source>
        <dbReference type="ARBA" id="ARBA00022475"/>
    </source>
</evidence>
<keyword evidence="2 9" id="KW-0813">Transport</keyword>
<comment type="similarity">
    <text evidence="9">Belongs to the binding-protein-dependent transport system permease family.</text>
</comment>
<evidence type="ECO:0000256" key="6">
    <source>
        <dbReference type="ARBA" id="ARBA00022927"/>
    </source>
</evidence>
<dbReference type="OrthoDB" id="9766870at2"/>
<dbReference type="GO" id="GO:0005886">
    <property type="term" value="C:plasma membrane"/>
    <property type="evidence" value="ECO:0007669"/>
    <property type="project" value="UniProtKB-SubCell"/>
</dbReference>
<protein>
    <submittedName>
        <fullName evidence="11">ABC transporter permease</fullName>
    </submittedName>
</protein>
<evidence type="ECO:0000256" key="4">
    <source>
        <dbReference type="ARBA" id="ARBA00022692"/>
    </source>
</evidence>
<dbReference type="CDD" id="cd06261">
    <property type="entry name" value="TM_PBP2"/>
    <property type="match status" value="1"/>
</dbReference>
<dbReference type="GO" id="GO:0015833">
    <property type="term" value="P:peptide transport"/>
    <property type="evidence" value="ECO:0007669"/>
    <property type="project" value="UniProtKB-KW"/>
</dbReference>
<dbReference type="PROSITE" id="PS50928">
    <property type="entry name" value="ABC_TM1"/>
    <property type="match status" value="1"/>
</dbReference>
<sequence length="280" mass="29332">MTGALAFCRRFARNRAALAGLVLLLAILLMAALAGVLFPDDPWDMVAQPLLWPGQDGEYPLGSDLMGRDLMSGLFHGARVSLAFGFTATAAALLIGVTAGALAGYYGGLVDDVLMRITELFQTVPPFILAIVLVVILTPSALTIVTAIALVSWPGVARLVRAEFLSLRGREFVQAGVVLGMGDARLILTQILPNALGPIIVSASLMVATSILLEASLAFLGLGDPNLMSWGTIIGAGRDALRSAWYVAALPGAAILVTVLAFSLVGEGLNDALNPRLRNR</sequence>
<evidence type="ECO:0000256" key="9">
    <source>
        <dbReference type="RuleBase" id="RU363032"/>
    </source>
</evidence>
<dbReference type="SUPFAM" id="SSF161098">
    <property type="entry name" value="MetI-like"/>
    <property type="match status" value="1"/>
</dbReference>
<accession>A0A0J6SSF5</accession>
<comment type="subcellular location">
    <subcellularLocation>
        <location evidence="1 9">Cell membrane</location>
        <topology evidence="1 9">Multi-pass membrane protein</topology>
    </subcellularLocation>
</comment>
<dbReference type="PANTHER" id="PTHR43386">
    <property type="entry name" value="OLIGOPEPTIDE TRANSPORT SYSTEM PERMEASE PROTEIN APPC"/>
    <property type="match status" value="1"/>
</dbReference>
<keyword evidence="5" id="KW-0571">Peptide transport</keyword>
<evidence type="ECO:0000256" key="2">
    <source>
        <dbReference type="ARBA" id="ARBA00022448"/>
    </source>
</evidence>
<evidence type="ECO:0000259" key="10">
    <source>
        <dbReference type="PROSITE" id="PS50928"/>
    </source>
</evidence>
<dbReference type="PANTHER" id="PTHR43386:SF1">
    <property type="entry name" value="D,D-DIPEPTIDE TRANSPORT SYSTEM PERMEASE PROTEIN DDPC-RELATED"/>
    <property type="match status" value="1"/>
</dbReference>
<dbReference type="InterPro" id="IPR050366">
    <property type="entry name" value="BP-dependent_transpt_permease"/>
</dbReference>
<feature type="transmembrane region" description="Helical" evidence="9">
    <location>
        <begin position="243"/>
        <end position="266"/>
    </location>
</feature>
<evidence type="ECO:0000256" key="7">
    <source>
        <dbReference type="ARBA" id="ARBA00022989"/>
    </source>
</evidence>
<keyword evidence="3" id="KW-1003">Cell membrane</keyword>
<feature type="transmembrane region" description="Helical" evidence="9">
    <location>
        <begin position="127"/>
        <end position="152"/>
    </location>
</feature>
<dbReference type="PATRIC" id="fig|270351.6.peg.6878"/>